<keyword evidence="2" id="KW-0732">Signal</keyword>
<gene>
    <name evidence="3" type="ORF">UTRI_03967_B</name>
</gene>
<protein>
    <submittedName>
        <fullName evidence="3">Uncharacterized protein</fullName>
    </submittedName>
</protein>
<sequence length="391" mass="39213">MFLNLLFVFLAVSLRVSCAAVSPAGGTNPASVPGGKIGTTPETTPETTPGTTPGSTVGSPPGTPPGSQQGTTPGTPPAIGQQPPLPAVKLYSPTDMSHLCTDPKNYCIYVDQVEPGTVMASVVNATDNQGAFLFERQAYYEHLFYVCFGGCCIDLDFKHKPGCVVMNYVDRVSPDKGHLLARFADNIELIIGPKDYMQKTLLACPEEEGKPLPYAVIAARSGKKKGPKTDGKDDKDGKGSSSGDGKGGDGKGGDGKKGGTDAVPGSGTGSGSGSGAGTGGGAGGGAGSGYGAGSGTDAGGGKGTDPGVNGAPQTPTQKLQTPQTPQTPQGQSDTPPSGSGSGSGTGTGTGETQPIWNQQPSSSPPAGQDPPPSKMNHDYFDDVTKPIPADA</sequence>
<feature type="region of interest" description="Disordered" evidence="1">
    <location>
        <begin position="22"/>
        <end position="86"/>
    </location>
</feature>
<accession>A0A5C3EAX2</accession>
<feature type="compositionally biased region" description="Gly residues" evidence="1">
    <location>
        <begin position="339"/>
        <end position="349"/>
    </location>
</feature>
<dbReference type="EMBL" id="OOIN01000015">
    <property type="protein sequence ID" value="SPO26676.1"/>
    <property type="molecule type" value="Genomic_DNA"/>
</dbReference>
<feature type="compositionally biased region" description="Basic and acidic residues" evidence="1">
    <location>
        <begin position="227"/>
        <end position="238"/>
    </location>
</feature>
<evidence type="ECO:0000313" key="4">
    <source>
        <dbReference type="Proteomes" id="UP000324022"/>
    </source>
</evidence>
<feature type="compositionally biased region" description="Polar residues" evidence="1">
    <location>
        <begin position="355"/>
        <end position="365"/>
    </location>
</feature>
<evidence type="ECO:0000256" key="2">
    <source>
        <dbReference type="SAM" id="SignalP"/>
    </source>
</evidence>
<feature type="compositionally biased region" description="Basic and acidic residues" evidence="1">
    <location>
        <begin position="375"/>
        <end position="384"/>
    </location>
</feature>
<evidence type="ECO:0000313" key="3">
    <source>
        <dbReference type="EMBL" id="SPO26676.1"/>
    </source>
</evidence>
<dbReference type="AlphaFoldDB" id="A0A5C3EAX2"/>
<reference evidence="3 4" key="1">
    <citation type="submission" date="2018-03" db="EMBL/GenBank/DDBJ databases">
        <authorList>
            <person name="Guldener U."/>
        </authorList>
    </citation>
    <scope>NUCLEOTIDE SEQUENCE [LARGE SCALE GENOMIC DNA]</scope>
    <source>
        <strain evidence="3 4">NBRC100155</strain>
    </source>
</reference>
<feature type="chain" id="PRO_5022785325" evidence="2">
    <location>
        <begin position="20"/>
        <end position="391"/>
    </location>
</feature>
<feature type="compositionally biased region" description="Basic and acidic residues" evidence="1">
    <location>
        <begin position="246"/>
        <end position="259"/>
    </location>
</feature>
<dbReference type="Proteomes" id="UP000324022">
    <property type="component" value="Unassembled WGS sequence"/>
</dbReference>
<proteinExistence type="predicted"/>
<feature type="compositionally biased region" description="Low complexity" evidence="1">
    <location>
        <begin position="312"/>
        <end position="338"/>
    </location>
</feature>
<feature type="region of interest" description="Disordered" evidence="1">
    <location>
        <begin position="218"/>
        <end position="391"/>
    </location>
</feature>
<name>A0A5C3EAX2_9BASI</name>
<feature type="signal peptide" evidence="2">
    <location>
        <begin position="1"/>
        <end position="19"/>
    </location>
</feature>
<dbReference type="OrthoDB" id="2554401at2759"/>
<feature type="compositionally biased region" description="Low complexity" evidence="1">
    <location>
        <begin position="38"/>
        <end position="82"/>
    </location>
</feature>
<feature type="compositionally biased region" description="Gly residues" evidence="1">
    <location>
        <begin position="266"/>
        <end position="304"/>
    </location>
</feature>
<evidence type="ECO:0000256" key="1">
    <source>
        <dbReference type="SAM" id="MobiDB-lite"/>
    </source>
</evidence>
<organism evidence="3 4">
    <name type="scientific">Ustilago trichophora</name>
    <dbReference type="NCBI Taxonomy" id="86804"/>
    <lineage>
        <taxon>Eukaryota</taxon>
        <taxon>Fungi</taxon>
        <taxon>Dikarya</taxon>
        <taxon>Basidiomycota</taxon>
        <taxon>Ustilaginomycotina</taxon>
        <taxon>Ustilaginomycetes</taxon>
        <taxon>Ustilaginales</taxon>
        <taxon>Ustilaginaceae</taxon>
        <taxon>Ustilago</taxon>
    </lineage>
</organism>
<keyword evidence="4" id="KW-1185">Reference proteome</keyword>